<evidence type="ECO:0000256" key="3">
    <source>
        <dbReference type="ARBA" id="ARBA00022643"/>
    </source>
</evidence>
<dbReference type="InterPro" id="IPR019576">
    <property type="entry name" value="Pyridoxamine_oxidase_dimer_C"/>
</dbReference>
<proteinExistence type="inferred from homology"/>
<feature type="domain" description="Pyridoxine 5'-phosphate oxidase dimerisation C-terminal" evidence="7">
    <location>
        <begin position="173"/>
        <end position="212"/>
    </location>
</feature>
<evidence type="ECO:0000256" key="2">
    <source>
        <dbReference type="ARBA" id="ARBA00022630"/>
    </source>
</evidence>
<comment type="similarity">
    <text evidence="1">Belongs to the pyridoxamine 5'-phosphate oxidase family.</text>
</comment>
<evidence type="ECO:0000259" key="6">
    <source>
        <dbReference type="Pfam" id="PF01243"/>
    </source>
</evidence>
<gene>
    <name evidence="8" type="primary">phzG</name>
    <name evidence="8" type="ORF">OJ997_15435</name>
</gene>
<keyword evidence="9" id="KW-1185">Reference proteome</keyword>
<dbReference type="PANTHER" id="PTHR10851:SF0">
    <property type="entry name" value="PYRIDOXINE-5'-PHOSPHATE OXIDASE"/>
    <property type="match status" value="1"/>
</dbReference>
<dbReference type="GO" id="GO:0004733">
    <property type="term" value="F:pyridoxamine phosphate oxidase activity"/>
    <property type="evidence" value="ECO:0007669"/>
    <property type="project" value="InterPro"/>
</dbReference>
<evidence type="ECO:0000256" key="5">
    <source>
        <dbReference type="PIRSR" id="PIRSR000190-2"/>
    </source>
</evidence>
<sequence>MTAARFETLTAGVELEFPEYETPPAEPLGLVRAWVARACELGVREPKALALATADAFGRPSSRIVTIIAITDAGLLFASHACSQKGRELSVNPWASGLLYWRETGQQLIVSGPVVPLSGGESDDLWFARPVALHPATTVSRQSEPLHDVAAMRAEITSLEPCAAPLPRPERFTGYRLEPATVEFWCASGDRLHRRLQYTRVRGGWETTRLQP</sequence>
<feature type="binding site" evidence="5">
    <location>
        <position position="85"/>
    </location>
    <ligand>
        <name>FMN</name>
        <dbReference type="ChEBI" id="CHEBI:58210"/>
    </ligand>
</feature>
<evidence type="ECO:0000256" key="1">
    <source>
        <dbReference type="ARBA" id="ARBA00007301"/>
    </source>
</evidence>
<dbReference type="AlphaFoldDB" id="A0A9X3S8N5"/>
<accession>A0A9X3S8N5</accession>
<feature type="domain" description="Pyridoxamine 5'-phosphate oxidase N-terminal" evidence="6">
    <location>
        <begin position="42"/>
        <end position="158"/>
    </location>
</feature>
<dbReference type="PANTHER" id="PTHR10851">
    <property type="entry name" value="PYRIDOXINE-5-PHOSPHATE OXIDASE"/>
    <property type="match status" value="1"/>
</dbReference>
<keyword evidence="3 5" id="KW-0288">FMN</keyword>
<feature type="binding site" evidence="5">
    <location>
        <position position="185"/>
    </location>
    <ligand>
        <name>FMN</name>
        <dbReference type="ChEBI" id="CHEBI:58210"/>
    </ligand>
</feature>
<dbReference type="PIRSF" id="PIRSF000190">
    <property type="entry name" value="Pyd_amn-ph_oxd"/>
    <property type="match status" value="1"/>
</dbReference>
<dbReference type="SUPFAM" id="SSF50475">
    <property type="entry name" value="FMN-binding split barrel"/>
    <property type="match status" value="1"/>
</dbReference>
<dbReference type="NCBIfam" id="NF004231">
    <property type="entry name" value="PRK05679.1"/>
    <property type="match status" value="1"/>
</dbReference>
<evidence type="ECO:0000313" key="8">
    <source>
        <dbReference type="EMBL" id="MDA0181698.1"/>
    </source>
</evidence>
<dbReference type="Proteomes" id="UP001147653">
    <property type="component" value="Unassembled WGS sequence"/>
</dbReference>
<dbReference type="RefSeq" id="WP_270026047.1">
    <property type="nucleotide sequence ID" value="NZ_JAPDDP010000025.1"/>
</dbReference>
<evidence type="ECO:0000256" key="4">
    <source>
        <dbReference type="ARBA" id="ARBA00023002"/>
    </source>
</evidence>
<comment type="cofactor">
    <cofactor evidence="5">
        <name>FMN</name>
        <dbReference type="ChEBI" id="CHEBI:58210"/>
    </cofactor>
    <text evidence="5">Binds 1 FMN per subunit.</text>
</comment>
<dbReference type="NCBIfam" id="NF038138">
    <property type="entry name" value="phena_PhzG"/>
    <property type="match status" value="1"/>
</dbReference>
<dbReference type="Gene3D" id="2.30.110.10">
    <property type="entry name" value="Electron Transport, Fmn-binding Protein, Chain A"/>
    <property type="match status" value="1"/>
</dbReference>
<feature type="binding site" evidence="5">
    <location>
        <position position="195"/>
    </location>
    <ligand>
        <name>FMN</name>
        <dbReference type="ChEBI" id="CHEBI:58210"/>
    </ligand>
</feature>
<comment type="caution">
    <text evidence="8">The sequence shown here is derived from an EMBL/GenBank/DDBJ whole genome shotgun (WGS) entry which is preliminary data.</text>
</comment>
<name>A0A9X3S8N5_9ACTN</name>
<keyword evidence="4 8" id="KW-0560">Oxidoreductase</keyword>
<dbReference type="InterPro" id="IPR012349">
    <property type="entry name" value="Split_barrel_FMN-bd"/>
</dbReference>
<organism evidence="8 9">
    <name type="scientific">Solirubrobacter phytolaccae</name>
    <dbReference type="NCBI Taxonomy" id="1404360"/>
    <lineage>
        <taxon>Bacteria</taxon>
        <taxon>Bacillati</taxon>
        <taxon>Actinomycetota</taxon>
        <taxon>Thermoleophilia</taxon>
        <taxon>Solirubrobacterales</taxon>
        <taxon>Solirubrobacteraceae</taxon>
        <taxon>Solirubrobacter</taxon>
    </lineage>
</organism>
<dbReference type="InterPro" id="IPR011576">
    <property type="entry name" value="Pyridox_Oxase_N"/>
</dbReference>
<dbReference type="Pfam" id="PF01243">
    <property type="entry name" value="PNPOx_N"/>
    <property type="match status" value="1"/>
</dbReference>
<evidence type="ECO:0000259" key="7">
    <source>
        <dbReference type="Pfam" id="PF10590"/>
    </source>
</evidence>
<dbReference type="InterPro" id="IPR000659">
    <property type="entry name" value="Pyridox_Oxase"/>
</dbReference>
<dbReference type="EMBL" id="JAPDDP010000025">
    <property type="protein sequence ID" value="MDA0181698.1"/>
    <property type="molecule type" value="Genomic_DNA"/>
</dbReference>
<feature type="binding site" evidence="5">
    <location>
        <position position="107"/>
    </location>
    <ligand>
        <name>FMN</name>
        <dbReference type="ChEBI" id="CHEBI:58210"/>
    </ligand>
</feature>
<dbReference type="GO" id="GO:0010181">
    <property type="term" value="F:FMN binding"/>
    <property type="evidence" value="ECO:0007669"/>
    <property type="project" value="InterPro"/>
</dbReference>
<protein>
    <submittedName>
        <fullName evidence="8">Phenazine biosynthesis FMN-dependent oxidase PhzG</fullName>
        <ecNumber evidence="8">1.10.3.16</ecNumber>
    </submittedName>
</protein>
<feature type="binding site" evidence="5">
    <location>
        <begin position="142"/>
        <end position="143"/>
    </location>
    <ligand>
        <name>FMN</name>
        <dbReference type="ChEBI" id="CHEBI:58210"/>
    </ligand>
</feature>
<dbReference type="InterPro" id="IPR053451">
    <property type="entry name" value="Phenazine_biosynth_oxidase"/>
</dbReference>
<dbReference type="EC" id="1.10.3.16" evidence="8"/>
<dbReference type="GO" id="GO:0008615">
    <property type="term" value="P:pyridoxine biosynthetic process"/>
    <property type="evidence" value="ECO:0007669"/>
    <property type="project" value="InterPro"/>
</dbReference>
<reference evidence="8" key="1">
    <citation type="submission" date="2022-10" db="EMBL/GenBank/DDBJ databases">
        <title>The WGS of Solirubrobacter phytolaccae KCTC 29190.</title>
        <authorList>
            <person name="Jiang Z."/>
        </authorList>
    </citation>
    <scope>NUCLEOTIDE SEQUENCE</scope>
    <source>
        <strain evidence="8">KCTC 29190</strain>
    </source>
</reference>
<keyword evidence="2" id="KW-0285">Flavoprotein</keyword>
<evidence type="ECO:0000313" key="9">
    <source>
        <dbReference type="Proteomes" id="UP001147653"/>
    </source>
</evidence>
<dbReference type="Pfam" id="PF10590">
    <property type="entry name" value="PNP_phzG_C"/>
    <property type="match status" value="1"/>
</dbReference>